<accession>A0A072PN02</accession>
<dbReference type="PANTHER" id="PTHR36183:SF3">
    <property type="entry name" value="BETA-GLUCURONIDASE C-TERMINAL DOMAIN-CONTAINING PROTEIN"/>
    <property type="match status" value="1"/>
</dbReference>
<reference evidence="2 3" key="1">
    <citation type="submission" date="2013-03" db="EMBL/GenBank/DDBJ databases">
        <title>The Genome Sequence of Exophiala aquamarina CBS 119918.</title>
        <authorList>
            <consortium name="The Broad Institute Genomics Platform"/>
            <person name="Cuomo C."/>
            <person name="de Hoog S."/>
            <person name="Gorbushina A."/>
            <person name="Walker B."/>
            <person name="Young S.K."/>
            <person name="Zeng Q."/>
            <person name="Gargeya S."/>
            <person name="Fitzgerald M."/>
            <person name="Haas B."/>
            <person name="Abouelleil A."/>
            <person name="Allen A.W."/>
            <person name="Alvarado L."/>
            <person name="Arachchi H.M."/>
            <person name="Berlin A.M."/>
            <person name="Chapman S.B."/>
            <person name="Gainer-Dewar J."/>
            <person name="Goldberg J."/>
            <person name="Griggs A."/>
            <person name="Gujja S."/>
            <person name="Hansen M."/>
            <person name="Howarth C."/>
            <person name="Imamovic A."/>
            <person name="Ireland A."/>
            <person name="Larimer J."/>
            <person name="McCowan C."/>
            <person name="Murphy C."/>
            <person name="Pearson M."/>
            <person name="Poon T.W."/>
            <person name="Priest M."/>
            <person name="Roberts A."/>
            <person name="Saif S."/>
            <person name="Shea T."/>
            <person name="Sisk P."/>
            <person name="Sykes S."/>
            <person name="Wortman J."/>
            <person name="Nusbaum C."/>
            <person name="Birren B."/>
        </authorList>
    </citation>
    <scope>NUCLEOTIDE SEQUENCE [LARGE SCALE GENOMIC DNA]</scope>
    <source>
        <strain evidence="2 3">CBS 119918</strain>
    </source>
</reference>
<dbReference type="GeneID" id="25277970"/>
<comment type="caution">
    <text evidence="2">The sequence shown here is derived from an EMBL/GenBank/DDBJ whole genome shotgun (WGS) entry which is preliminary data.</text>
</comment>
<gene>
    <name evidence="2" type="ORF">A1O9_03030</name>
</gene>
<dbReference type="Pfam" id="PF16862">
    <property type="entry name" value="Glyco_hydro_79C"/>
    <property type="match status" value="1"/>
</dbReference>
<feature type="domain" description="Beta-glucuronidase C-terminal" evidence="1">
    <location>
        <begin position="279"/>
        <end position="390"/>
    </location>
</feature>
<evidence type="ECO:0000313" key="2">
    <source>
        <dbReference type="EMBL" id="KEF61464.1"/>
    </source>
</evidence>
<dbReference type="Proteomes" id="UP000027920">
    <property type="component" value="Unassembled WGS sequence"/>
</dbReference>
<name>A0A072PN02_9EURO</name>
<dbReference type="RefSeq" id="XP_013264054.1">
    <property type="nucleotide sequence ID" value="XM_013408600.1"/>
</dbReference>
<organism evidence="2 3">
    <name type="scientific">Exophiala aquamarina CBS 119918</name>
    <dbReference type="NCBI Taxonomy" id="1182545"/>
    <lineage>
        <taxon>Eukaryota</taxon>
        <taxon>Fungi</taxon>
        <taxon>Dikarya</taxon>
        <taxon>Ascomycota</taxon>
        <taxon>Pezizomycotina</taxon>
        <taxon>Eurotiomycetes</taxon>
        <taxon>Chaetothyriomycetidae</taxon>
        <taxon>Chaetothyriales</taxon>
        <taxon>Herpotrichiellaceae</taxon>
        <taxon>Exophiala</taxon>
    </lineage>
</organism>
<proteinExistence type="predicted"/>
<dbReference type="OrthoDB" id="2796951at2759"/>
<dbReference type="EMBL" id="AMGV01000002">
    <property type="protein sequence ID" value="KEF61464.1"/>
    <property type="molecule type" value="Genomic_DNA"/>
</dbReference>
<dbReference type="AlphaFoldDB" id="A0A072PN02"/>
<dbReference type="VEuPathDB" id="FungiDB:A1O9_03030"/>
<dbReference type="HOGENOM" id="CLU_744216_0_0_1"/>
<dbReference type="InterPro" id="IPR031728">
    <property type="entry name" value="GlcAase_C"/>
</dbReference>
<dbReference type="STRING" id="1182545.A0A072PN02"/>
<evidence type="ECO:0000259" key="1">
    <source>
        <dbReference type="Pfam" id="PF16862"/>
    </source>
</evidence>
<keyword evidence="3" id="KW-1185">Reference proteome</keyword>
<dbReference type="InterPro" id="IPR052974">
    <property type="entry name" value="GH79_Enzymes"/>
</dbReference>
<sequence>MPIRIGGTTQDRATYDPEFDGYVSYDDPDPLIPPMGLTYGPKFFDLIREHLGCRATRRGFANAGSLQPYSQWQKPVAVPPWNKSQEGADNADWAQDFINTYKPKWPILSGGDYAVSIPLQPGWPNTNYLIEEAYNATIKKYTKFYNGHLYALSNSTILAEEMAHNKTVADLPTFEDKIALAHSVARPYILGETNFHGIDEVMDASFGAAIQTVDKSLKAVSMGLKHLYYHQGTINQANFNLFLSNQVNTPFYGGYFSVLALAGGEYVSAFDVGDDAYTQYVIYKAGKPSRIVLINAGYYSGSGTRSSVVFTLTCLSAVENAFLRALRLTTPSSDSVTTREQQDPLHEVSITRQFFSNADCSILGDHVVEEVTVVADGIVEAELLASEALLVYLP</sequence>
<evidence type="ECO:0000313" key="3">
    <source>
        <dbReference type="Proteomes" id="UP000027920"/>
    </source>
</evidence>
<dbReference type="Gene3D" id="3.20.20.80">
    <property type="entry name" value="Glycosidases"/>
    <property type="match status" value="1"/>
</dbReference>
<dbReference type="PANTHER" id="PTHR36183">
    <property type="entry name" value="BETA-GLUCURONIDASE"/>
    <property type="match status" value="1"/>
</dbReference>
<protein>
    <recommendedName>
        <fullName evidence="1">Beta-glucuronidase C-terminal domain-containing protein</fullName>
    </recommendedName>
</protein>